<dbReference type="AlphaFoldDB" id="A0A2N0NGS9"/>
<dbReference type="Proteomes" id="UP000232722">
    <property type="component" value="Unassembled WGS sequence"/>
</dbReference>
<accession>A0A2N0NGS9</accession>
<evidence type="ECO:0000313" key="2">
    <source>
        <dbReference type="Proteomes" id="UP000232722"/>
    </source>
</evidence>
<comment type="caution">
    <text evidence="1">The sequence shown here is derived from an EMBL/GenBank/DDBJ whole genome shotgun (WGS) entry which is preliminary data.</text>
</comment>
<reference evidence="1 2" key="1">
    <citation type="submission" date="2016-04" db="EMBL/GenBank/DDBJ databases">
        <title>Genome analyses suggest a sexual origin of heterokaryosis in a supposedly ancient asexual fungus.</title>
        <authorList>
            <person name="Ropars J."/>
            <person name="Sedzielewska K."/>
            <person name="Noel J."/>
            <person name="Charron P."/>
            <person name="Farinelli L."/>
            <person name="Marton T."/>
            <person name="Kruger M."/>
            <person name="Pelin A."/>
            <person name="Brachmann A."/>
            <person name="Corradi N."/>
        </authorList>
    </citation>
    <scope>NUCLEOTIDE SEQUENCE [LARGE SCALE GENOMIC DNA]</scope>
    <source>
        <strain evidence="1 2">A5</strain>
    </source>
</reference>
<reference evidence="1 2" key="2">
    <citation type="submission" date="2017-09" db="EMBL/GenBank/DDBJ databases">
        <title>Extensive intraspecific genome diversity in a model arbuscular mycorrhizal fungus.</title>
        <authorList>
            <person name="Chen E.C."/>
            <person name="Morin E."/>
            <person name="Beaudet D."/>
            <person name="Noel J."/>
            <person name="Ndikumana S."/>
            <person name="Charron P."/>
            <person name="St-Onge C."/>
            <person name="Giorgi J."/>
            <person name="Grigoriev I.V."/>
            <person name="Roux C."/>
            <person name="Martin F.M."/>
            <person name="Corradi N."/>
        </authorList>
    </citation>
    <scope>NUCLEOTIDE SEQUENCE [LARGE SCALE GENOMIC DNA]</scope>
    <source>
        <strain evidence="1 2">A5</strain>
    </source>
</reference>
<gene>
    <name evidence="1" type="ORF">RhiirA5_440337</name>
</gene>
<protein>
    <submittedName>
        <fullName evidence="1">Uncharacterized protein</fullName>
    </submittedName>
</protein>
<proteinExistence type="predicted"/>
<sequence length="75" mass="9009">MSQSQQSYSNYLQLNVSYLRITLWKICHQWLINNQNDSNSIYLIRHFNFHEIGTYKFAIDLVFQKAVLELKNKVV</sequence>
<name>A0A2N0NGS9_9GLOM</name>
<evidence type="ECO:0000313" key="1">
    <source>
        <dbReference type="EMBL" id="PKB93781.1"/>
    </source>
</evidence>
<organism evidence="1 2">
    <name type="scientific">Rhizophagus irregularis</name>
    <dbReference type="NCBI Taxonomy" id="588596"/>
    <lineage>
        <taxon>Eukaryota</taxon>
        <taxon>Fungi</taxon>
        <taxon>Fungi incertae sedis</taxon>
        <taxon>Mucoromycota</taxon>
        <taxon>Glomeromycotina</taxon>
        <taxon>Glomeromycetes</taxon>
        <taxon>Glomerales</taxon>
        <taxon>Glomeraceae</taxon>
        <taxon>Rhizophagus</taxon>
    </lineage>
</organism>
<dbReference type="EMBL" id="LLXJ01007264">
    <property type="protein sequence ID" value="PKB93781.1"/>
    <property type="molecule type" value="Genomic_DNA"/>
</dbReference>